<dbReference type="Gene3D" id="3.40.50.20">
    <property type="match status" value="1"/>
</dbReference>
<keyword evidence="4" id="KW-1185">Reference proteome</keyword>
<comment type="caution">
    <text evidence="3">The sequence shown here is derived from an EMBL/GenBank/DDBJ whole genome shotgun (WGS) entry which is preliminary data.</text>
</comment>
<name>A0ABY3CBZ1_9GAMM</name>
<protein>
    <recommendedName>
        <fullName evidence="2">ATP-grasp domain-containing protein</fullName>
    </recommendedName>
</protein>
<feature type="domain" description="ATP-grasp" evidence="2">
    <location>
        <begin position="267"/>
        <end position="312"/>
    </location>
</feature>
<accession>A0ABY3CBZ1</accession>
<evidence type="ECO:0000256" key="1">
    <source>
        <dbReference type="PROSITE-ProRule" id="PRU00409"/>
    </source>
</evidence>
<evidence type="ECO:0000313" key="3">
    <source>
        <dbReference type="EMBL" id="TRW96408.1"/>
    </source>
</evidence>
<dbReference type="RefSeq" id="WP_127030123.1">
    <property type="nucleotide sequence ID" value="NZ_RYFG02000082.1"/>
</dbReference>
<dbReference type="EMBL" id="RYFG02000082">
    <property type="protein sequence ID" value="TRW96408.1"/>
    <property type="molecule type" value="Genomic_DNA"/>
</dbReference>
<reference evidence="3 4" key="1">
    <citation type="journal article" date="2019" name="Antonie Van Leeuwenhoek">
        <title>Description of 'Ca. Methylobacter oryzae' KRF1, a novel species from the environmentally important Methylobacter clade 2.</title>
        <authorList>
            <person name="Khatri K."/>
            <person name="Mohite J.A."/>
            <person name="Pandit P.S."/>
            <person name="Bahulikar R."/>
            <person name="Rahalkar M.C."/>
        </authorList>
    </citation>
    <scope>NUCLEOTIDE SEQUENCE [LARGE SCALE GENOMIC DNA]</scope>
    <source>
        <strain evidence="3 4">KRF1</strain>
    </source>
</reference>
<sequence length="345" mass="38185">MRIWFNLTFSTIQSVFRNLRQSVPAGEITLICTHTHPHASAFLAADESYLEPADLVEQEYLEWCVDFCRQHNIQLFWPGKEAVLISKHHEFFQSIGVQVLSVADFDTLALLHNKADFYADLSASVAQTMDFIAVSDSEAFDSAVSQLSVKHQKLCVKPAVSVFGLGFRVLDTERDSITQILKGVEYQVPHQELRQGMTNTPEFATLLVMEHLGGPEWSVDCAGRHGELLCAVQRKKSQLPGGGQMIDNNADIDGMVTRLTARYRLNGLFNIQFKEGAHGVRLLEVNPRPSGGFGMACLAGANLAQIALRSIRGKGFQTPAIRYGLRVNEINTPVIIGNDLLSVTN</sequence>
<keyword evidence="1" id="KW-0547">Nucleotide-binding</keyword>
<dbReference type="Pfam" id="PF15632">
    <property type="entry name" value="ATPgrasp_Ter"/>
    <property type="match status" value="1"/>
</dbReference>
<dbReference type="Gene3D" id="3.30.470.20">
    <property type="entry name" value="ATP-grasp fold, B domain"/>
    <property type="match status" value="1"/>
</dbReference>
<evidence type="ECO:0000313" key="4">
    <source>
        <dbReference type="Proteomes" id="UP000733744"/>
    </source>
</evidence>
<dbReference type="PROSITE" id="PS50975">
    <property type="entry name" value="ATP_GRASP"/>
    <property type="match status" value="1"/>
</dbReference>
<organism evidence="3 4">
    <name type="scientific">Candidatus Methylobacter oryzae</name>
    <dbReference type="NCBI Taxonomy" id="2497749"/>
    <lineage>
        <taxon>Bacteria</taxon>
        <taxon>Pseudomonadati</taxon>
        <taxon>Pseudomonadota</taxon>
        <taxon>Gammaproteobacteria</taxon>
        <taxon>Methylococcales</taxon>
        <taxon>Methylococcaceae</taxon>
        <taxon>Methylobacter</taxon>
    </lineage>
</organism>
<dbReference type="SUPFAM" id="SSF56059">
    <property type="entry name" value="Glutathione synthetase ATP-binding domain-like"/>
    <property type="match status" value="1"/>
</dbReference>
<evidence type="ECO:0000259" key="2">
    <source>
        <dbReference type="PROSITE" id="PS50975"/>
    </source>
</evidence>
<dbReference type="InterPro" id="IPR011761">
    <property type="entry name" value="ATP-grasp"/>
</dbReference>
<keyword evidence="1" id="KW-0067">ATP-binding</keyword>
<dbReference type="Proteomes" id="UP000733744">
    <property type="component" value="Unassembled WGS sequence"/>
</dbReference>
<proteinExistence type="predicted"/>
<gene>
    <name evidence="3" type="ORF">EKO24_008735</name>
</gene>